<dbReference type="Gene3D" id="1.10.260.40">
    <property type="entry name" value="lambda repressor-like DNA-binding domains"/>
    <property type="match status" value="1"/>
</dbReference>
<dbReference type="PANTHER" id="PTHR46558">
    <property type="entry name" value="TRACRIPTIONAL REGULATORY PROTEIN-RELATED-RELATED"/>
    <property type="match status" value="1"/>
</dbReference>
<feature type="domain" description="HTH cro/C1-type" evidence="2">
    <location>
        <begin position="18"/>
        <end position="62"/>
    </location>
</feature>
<dbReference type="InterPro" id="IPR010982">
    <property type="entry name" value="Lambda_DNA-bd_dom_sf"/>
</dbReference>
<dbReference type="SUPFAM" id="SSF47413">
    <property type="entry name" value="lambda repressor-like DNA-binding domains"/>
    <property type="match status" value="1"/>
</dbReference>
<reference evidence="3" key="1">
    <citation type="journal article" date="2021" name="Proc. Natl. Acad. Sci. U.S.A.">
        <title>A Catalog of Tens of Thousands of Viruses from Human Metagenomes Reveals Hidden Associations with Chronic Diseases.</title>
        <authorList>
            <person name="Tisza M.J."/>
            <person name="Buck C.B."/>
        </authorList>
    </citation>
    <scope>NUCLEOTIDE SEQUENCE</scope>
    <source>
        <strain evidence="3">CtHMt20</strain>
    </source>
</reference>
<evidence type="ECO:0000313" key="3">
    <source>
        <dbReference type="EMBL" id="DAF51774.1"/>
    </source>
</evidence>
<dbReference type="PANTHER" id="PTHR46558:SF4">
    <property type="entry name" value="DNA-BIDING PHAGE PROTEIN"/>
    <property type="match status" value="1"/>
</dbReference>
<proteinExistence type="predicted"/>
<dbReference type="PROSITE" id="PS50943">
    <property type="entry name" value="HTH_CROC1"/>
    <property type="match status" value="1"/>
</dbReference>
<dbReference type="SMART" id="SM00530">
    <property type="entry name" value="HTH_XRE"/>
    <property type="match status" value="1"/>
</dbReference>
<evidence type="ECO:0000256" key="1">
    <source>
        <dbReference type="ARBA" id="ARBA00023125"/>
    </source>
</evidence>
<sequence>MNPKKSGKIIAKLRGKRTQKEIAKALKISPSAIQMYEAGNRVPRDEIKLKIAKYFHKKVTDIFYV</sequence>
<accession>A0A8S5SLD5</accession>
<name>A0A8S5SLD5_9CAUD</name>
<dbReference type="EMBL" id="BK032622">
    <property type="protein sequence ID" value="DAF51774.1"/>
    <property type="molecule type" value="Genomic_DNA"/>
</dbReference>
<dbReference type="Pfam" id="PF01381">
    <property type="entry name" value="HTH_3"/>
    <property type="match status" value="1"/>
</dbReference>
<organism evidence="3">
    <name type="scientific">Podoviridae sp. ctHMt20</name>
    <dbReference type="NCBI Taxonomy" id="2827728"/>
    <lineage>
        <taxon>Viruses</taxon>
        <taxon>Duplodnaviria</taxon>
        <taxon>Heunggongvirae</taxon>
        <taxon>Uroviricota</taxon>
        <taxon>Caudoviricetes</taxon>
    </lineage>
</organism>
<dbReference type="CDD" id="cd00093">
    <property type="entry name" value="HTH_XRE"/>
    <property type="match status" value="1"/>
</dbReference>
<keyword evidence="1" id="KW-0238">DNA-binding</keyword>
<evidence type="ECO:0000259" key="2">
    <source>
        <dbReference type="PROSITE" id="PS50943"/>
    </source>
</evidence>
<dbReference type="GO" id="GO:0003677">
    <property type="term" value="F:DNA binding"/>
    <property type="evidence" value="ECO:0007669"/>
    <property type="project" value="UniProtKB-KW"/>
</dbReference>
<protein>
    <submittedName>
        <fullName evidence="3">Helix-turn-helix domain protein</fullName>
    </submittedName>
</protein>
<dbReference type="InterPro" id="IPR001387">
    <property type="entry name" value="Cro/C1-type_HTH"/>
</dbReference>